<feature type="compositionally biased region" description="Low complexity" evidence="3">
    <location>
        <begin position="195"/>
        <end position="217"/>
    </location>
</feature>
<keyword evidence="4" id="KW-0472">Membrane</keyword>
<dbReference type="PROSITE" id="PS51352">
    <property type="entry name" value="THIOREDOXIN_2"/>
    <property type="match status" value="1"/>
</dbReference>
<dbReference type="Pfam" id="PF00085">
    <property type="entry name" value="Thioredoxin"/>
    <property type="match status" value="2"/>
</dbReference>
<proteinExistence type="inferred from homology"/>
<evidence type="ECO:0000256" key="1">
    <source>
        <dbReference type="ARBA" id="ARBA00006347"/>
    </source>
</evidence>
<dbReference type="GO" id="GO:0003756">
    <property type="term" value="F:protein disulfide isomerase activity"/>
    <property type="evidence" value="ECO:0007669"/>
    <property type="project" value="TreeGrafter"/>
</dbReference>
<keyword evidence="4" id="KW-0812">Transmembrane</keyword>
<keyword evidence="4" id="KW-1133">Transmembrane helix</keyword>
<protein>
    <submittedName>
        <fullName evidence="6">SPOSA6832_02188-mRNA-1:cds</fullName>
    </submittedName>
</protein>
<dbReference type="GO" id="GO:0005783">
    <property type="term" value="C:endoplasmic reticulum"/>
    <property type="evidence" value="ECO:0007669"/>
    <property type="project" value="TreeGrafter"/>
</dbReference>
<name>A0A0D6EKQ5_SPOSA</name>
<evidence type="ECO:0000313" key="6">
    <source>
        <dbReference type="EMBL" id="CEQ40574.1"/>
    </source>
</evidence>
<feature type="non-terminal residue" evidence="6">
    <location>
        <position position="1"/>
    </location>
</feature>
<gene>
    <name evidence="6" type="primary">SPOSA6832_02188</name>
</gene>
<dbReference type="OrthoDB" id="72053at2759"/>
<evidence type="ECO:0000256" key="4">
    <source>
        <dbReference type="SAM" id="Phobius"/>
    </source>
</evidence>
<dbReference type="CDD" id="cd02961">
    <property type="entry name" value="PDI_a_family"/>
    <property type="match status" value="2"/>
</dbReference>
<dbReference type="InterPro" id="IPR013766">
    <property type="entry name" value="Thioredoxin_domain"/>
</dbReference>
<sequence>MHTQAIVDQYSSSASSHDFHFAQVDCALNGDLCHAHSVKYYPSIFLYVDGKFQEEYEEQRTVEELGKYVEAHYPAEEVPPQDKEMKEEGQAARKAQEADAVGGVEDTEEEEQVGMGEGRLAPAPGRPVKGAEKARLPKEDDMKEGKPRLPILHVAEEDEQIEGSSDASKAEDEPYEALLADASLKMLPPTPPASSSPSPSGPTSTQTPPSQPTKTSQVDVALAPDPLGTKYFVPAFVAQVPQGGEREKKRSEEGGSNVTEAWEKERGKPDGKLKLLKPEEVERLKDADAMPSFVKYYAPWCGHCKKLAPHWIDLASALSNVVHVYEVDCDTAENKGVCRRENVRAYPTLIFYNRGASVEYHGKRNLNSMKEWALKTVETTTIKPLANEYELKQAVSADDVIVLFLHNAEAPQDDANLARAAAKSVMGSTPFYASSSPDLFTLFSVSTSSPPTFLVFKDHSLAPASSFSLPPASFSRNQRGRKTIQWLRSAKLPTVSELNGGTYNDLMPSDGGDEPPPLVGLAVLSRKGLGSDAAFENAKGSFERLARGWTERTRMGTRAKGRDVNWAWVDGDRWSGWARSMYDVKAGAQDGPVLLVADPKELVYWKTTPAGEPLELGTSAVYDLIENGIYTGTARSKSSQNMVERGMKSITRTFSYLYASATAHPFFAFILIVGSWLGFWFGLKRLVGPVPSAGPARSSGYAKVD</sequence>
<evidence type="ECO:0000256" key="3">
    <source>
        <dbReference type="SAM" id="MobiDB-lite"/>
    </source>
</evidence>
<feature type="compositionally biased region" description="Basic and acidic residues" evidence="3">
    <location>
        <begin position="76"/>
        <end position="97"/>
    </location>
</feature>
<dbReference type="GO" id="GO:0006457">
    <property type="term" value="P:protein folding"/>
    <property type="evidence" value="ECO:0007669"/>
    <property type="project" value="TreeGrafter"/>
</dbReference>
<feature type="transmembrane region" description="Helical" evidence="4">
    <location>
        <begin position="656"/>
        <end position="683"/>
    </location>
</feature>
<feature type="compositionally biased region" description="Basic and acidic residues" evidence="3">
    <location>
        <begin position="261"/>
        <end position="270"/>
    </location>
</feature>
<evidence type="ECO:0000259" key="5">
    <source>
        <dbReference type="PROSITE" id="PS51352"/>
    </source>
</evidence>
<dbReference type="AlphaFoldDB" id="A0A0D6EKQ5"/>
<keyword evidence="2" id="KW-0732">Signal</keyword>
<dbReference type="InterPro" id="IPR036249">
    <property type="entry name" value="Thioredoxin-like_sf"/>
</dbReference>
<organism evidence="6 7">
    <name type="scientific">Sporidiobolus salmonicolor</name>
    <name type="common">Yeast-like fungus</name>
    <name type="synonym">Sporobolomyces salmonicolor</name>
    <dbReference type="NCBI Taxonomy" id="5005"/>
    <lineage>
        <taxon>Eukaryota</taxon>
        <taxon>Fungi</taxon>
        <taxon>Dikarya</taxon>
        <taxon>Basidiomycota</taxon>
        <taxon>Pucciniomycotina</taxon>
        <taxon>Microbotryomycetes</taxon>
        <taxon>Sporidiobolales</taxon>
        <taxon>Sporidiobolaceae</taxon>
        <taxon>Sporobolomyces</taxon>
    </lineage>
</organism>
<feature type="compositionally biased region" description="Basic and acidic residues" evidence="3">
    <location>
        <begin position="244"/>
        <end position="253"/>
    </location>
</feature>
<feature type="domain" description="Thioredoxin" evidence="5">
    <location>
        <begin position="262"/>
        <end position="379"/>
    </location>
</feature>
<evidence type="ECO:0000256" key="2">
    <source>
        <dbReference type="ARBA" id="ARBA00022729"/>
    </source>
</evidence>
<dbReference type="InterPro" id="IPR051063">
    <property type="entry name" value="PDI"/>
</dbReference>
<accession>A0A0D6EKQ5</accession>
<feature type="region of interest" description="Disordered" evidence="3">
    <location>
        <begin position="242"/>
        <end position="270"/>
    </location>
</feature>
<dbReference type="InterPro" id="IPR017937">
    <property type="entry name" value="Thioredoxin_CS"/>
</dbReference>
<dbReference type="CDD" id="cd02981">
    <property type="entry name" value="PDI_b_family"/>
    <property type="match status" value="1"/>
</dbReference>
<dbReference type="Gene3D" id="3.40.30.10">
    <property type="entry name" value="Glutaredoxin"/>
    <property type="match status" value="3"/>
</dbReference>
<dbReference type="EMBL" id="CENE01000007">
    <property type="protein sequence ID" value="CEQ40574.1"/>
    <property type="molecule type" value="Genomic_DNA"/>
</dbReference>
<dbReference type="SUPFAM" id="SSF52833">
    <property type="entry name" value="Thioredoxin-like"/>
    <property type="match status" value="2"/>
</dbReference>
<reference evidence="7" key="1">
    <citation type="submission" date="2015-02" db="EMBL/GenBank/DDBJ databases">
        <authorList>
            <person name="Gon?alves P."/>
        </authorList>
    </citation>
    <scope>NUCLEOTIDE SEQUENCE [LARGE SCALE GENOMIC DNA]</scope>
</reference>
<feature type="region of interest" description="Disordered" evidence="3">
    <location>
        <begin position="76"/>
        <end position="217"/>
    </location>
</feature>
<dbReference type="PROSITE" id="PS00194">
    <property type="entry name" value="THIOREDOXIN_1"/>
    <property type="match status" value="1"/>
</dbReference>
<comment type="similarity">
    <text evidence="1">Belongs to the protein disulfide isomerase family.</text>
</comment>
<dbReference type="PANTHER" id="PTHR45672:SF3">
    <property type="entry name" value="THIOREDOXIN DOMAIN-CONTAINING PROTEIN 5"/>
    <property type="match status" value="1"/>
</dbReference>
<dbReference type="PANTHER" id="PTHR45672">
    <property type="entry name" value="PROTEIN DISULFIDE-ISOMERASE C17H9.14C-RELATED"/>
    <property type="match status" value="1"/>
</dbReference>
<evidence type="ECO:0000313" key="7">
    <source>
        <dbReference type="Proteomes" id="UP000243876"/>
    </source>
</evidence>
<dbReference type="PRINTS" id="PR00421">
    <property type="entry name" value="THIOREDOXIN"/>
</dbReference>
<keyword evidence="7" id="KW-1185">Reference proteome</keyword>
<feature type="compositionally biased region" description="Basic and acidic residues" evidence="3">
    <location>
        <begin position="129"/>
        <end position="147"/>
    </location>
</feature>
<dbReference type="Proteomes" id="UP000243876">
    <property type="component" value="Unassembled WGS sequence"/>
</dbReference>